<dbReference type="InterPro" id="IPR001296">
    <property type="entry name" value="Glyco_trans_1"/>
</dbReference>
<dbReference type="SUPFAM" id="SSF53756">
    <property type="entry name" value="UDP-Glycosyltransferase/glycogen phosphorylase"/>
    <property type="match status" value="1"/>
</dbReference>
<dbReference type="Proteomes" id="UP000466307">
    <property type="component" value="Unassembled WGS sequence"/>
</dbReference>
<dbReference type="RefSeq" id="WP_083534214.1">
    <property type="nucleotide sequence ID" value="NZ_JAADZU010000078.1"/>
</dbReference>
<organism evidence="3 4">
    <name type="scientific">Gordonia desulfuricans</name>
    <dbReference type="NCBI Taxonomy" id="89051"/>
    <lineage>
        <taxon>Bacteria</taxon>
        <taxon>Bacillati</taxon>
        <taxon>Actinomycetota</taxon>
        <taxon>Actinomycetes</taxon>
        <taxon>Mycobacteriales</taxon>
        <taxon>Gordoniaceae</taxon>
        <taxon>Gordonia</taxon>
    </lineage>
</organism>
<accession>A0A7K3LUR7</accession>
<feature type="domain" description="Glycosyl transferase family 1" evidence="2">
    <location>
        <begin position="109"/>
        <end position="253"/>
    </location>
</feature>
<dbReference type="EMBL" id="JAADZU010000078">
    <property type="protein sequence ID" value="NDK91671.1"/>
    <property type="molecule type" value="Genomic_DNA"/>
</dbReference>
<evidence type="ECO:0000259" key="2">
    <source>
        <dbReference type="Pfam" id="PF00534"/>
    </source>
</evidence>
<dbReference type="Gene3D" id="3.40.50.2000">
    <property type="entry name" value="Glycogen Phosphorylase B"/>
    <property type="match status" value="2"/>
</dbReference>
<evidence type="ECO:0000313" key="4">
    <source>
        <dbReference type="Proteomes" id="UP000466307"/>
    </source>
</evidence>
<dbReference type="CDD" id="cd03809">
    <property type="entry name" value="GT4_MtfB-like"/>
    <property type="match status" value="1"/>
</dbReference>
<comment type="caution">
    <text evidence="3">The sequence shown here is derived from an EMBL/GenBank/DDBJ whole genome shotgun (WGS) entry which is preliminary data.</text>
</comment>
<protein>
    <submittedName>
        <fullName evidence="3">Glycosyltransferase family 4 protein</fullName>
    </submittedName>
</protein>
<dbReference type="GO" id="GO:0009103">
    <property type="term" value="P:lipopolysaccharide biosynthetic process"/>
    <property type="evidence" value="ECO:0007669"/>
    <property type="project" value="TreeGrafter"/>
</dbReference>
<dbReference type="PANTHER" id="PTHR46401">
    <property type="entry name" value="GLYCOSYLTRANSFERASE WBBK-RELATED"/>
    <property type="match status" value="1"/>
</dbReference>
<dbReference type="Pfam" id="PF00534">
    <property type="entry name" value="Glycos_transf_1"/>
    <property type="match status" value="1"/>
</dbReference>
<gene>
    <name evidence="3" type="ORF">GYA93_19135</name>
</gene>
<dbReference type="PANTHER" id="PTHR46401:SF2">
    <property type="entry name" value="GLYCOSYLTRANSFERASE WBBK-RELATED"/>
    <property type="match status" value="1"/>
</dbReference>
<evidence type="ECO:0000256" key="1">
    <source>
        <dbReference type="ARBA" id="ARBA00022679"/>
    </source>
</evidence>
<dbReference type="GO" id="GO:0016757">
    <property type="term" value="F:glycosyltransferase activity"/>
    <property type="evidence" value="ECO:0007669"/>
    <property type="project" value="InterPro"/>
</dbReference>
<proteinExistence type="predicted"/>
<keyword evidence="1 3" id="KW-0808">Transferase</keyword>
<name>A0A7K3LUR7_9ACTN</name>
<sequence length="297" mass="32420">MAVQLLPFRSDGSVVLSLTSRAPYVGSRRVCVVHDLFPITHPEWYSATYASVHANLLRRNIATAEKLVVVSPVVADEIAELSGRRCEDIVVAPNAPSSIFCEEKISSKFDLRKRFEIPPENYTVLAVGSLEPRKNLERLIRAVSMINDTGINPTTLLLVGSSASIFAPVGDLGALNNVVFAGRVTDQELASLYSEVDLVAFPSLAEGFGLPAVEALACGARLAVSDIPVFRWICGDHAQYFDPYDEESIAATISMDLVRGSSVPDAERMRDSPRHILAEFDWDRTAELISTVCLGLR</sequence>
<evidence type="ECO:0000313" key="3">
    <source>
        <dbReference type="EMBL" id="NDK91671.1"/>
    </source>
</evidence>
<keyword evidence="4" id="KW-1185">Reference proteome</keyword>
<reference evidence="3 4" key="1">
    <citation type="submission" date="2020-01" db="EMBL/GenBank/DDBJ databases">
        <title>Investigation of new actinobacteria for the biodesulphurisation of diesel fuel.</title>
        <authorList>
            <person name="Athi Narayanan S.M."/>
        </authorList>
    </citation>
    <scope>NUCLEOTIDE SEQUENCE [LARGE SCALE GENOMIC DNA]</scope>
    <source>
        <strain evidence="3 4">213E</strain>
    </source>
</reference>
<dbReference type="AlphaFoldDB" id="A0A7K3LUR7"/>